<dbReference type="AlphaFoldDB" id="A0A815KDD3"/>
<accession>A0A815KDD3</accession>
<dbReference type="EMBL" id="CAJNOR010003228">
    <property type="protein sequence ID" value="CAF1391713.1"/>
    <property type="molecule type" value="Genomic_DNA"/>
</dbReference>
<dbReference type="Proteomes" id="UP000663828">
    <property type="component" value="Unassembled WGS sequence"/>
</dbReference>
<gene>
    <name evidence="1" type="ORF">XAT740_LOCUS33638</name>
</gene>
<sequence>MFRIRHGIRVWDCSTWLLFDDVLPFQKIFSQHLAHVLPRLKILEIINELEQEQKAKEITLNINLVGFHHLTTLILYDIHMDYAEQFLCQIHISSLVELAIDKHILLTIVEPYHPQAIDNCLRIGKLRTSEPSYEIIHTIQQFFPRADYVKHKNKY</sequence>
<reference evidence="1" key="1">
    <citation type="submission" date="2021-02" db="EMBL/GenBank/DDBJ databases">
        <authorList>
            <person name="Nowell W R."/>
        </authorList>
    </citation>
    <scope>NUCLEOTIDE SEQUENCE</scope>
</reference>
<evidence type="ECO:0000313" key="1">
    <source>
        <dbReference type="EMBL" id="CAF1391713.1"/>
    </source>
</evidence>
<organism evidence="1 2">
    <name type="scientific">Adineta ricciae</name>
    <name type="common">Rotifer</name>
    <dbReference type="NCBI Taxonomy" id="249248"/>
    <lineage>
        <taxon>Eukaryota</taxon>
        <taxon>Metazoa</taxon>
        <taxon>Spiralia</taxon>
        <taxon>Gnathifera</taxon>
        <taxon>Rotifera</taxon>
        <taxon>Eurotatoria</taxon>
        <taxon>Bdelloidea</taxon>
        <taxon>Adinetida</taxon>
        <taxon>Adinetidae</taxon>
        <taxon>Adineta</taxon>
    </lineage>
</organism>
<name>A0A815KDD3_ADIRI</name>
<protein>
    <submittedName>
        <fullName evidence="1">Uncharacterized protein</fullName>
    </submittedName>
</protein>
<evidence type="ECO:0000313" key="2">
    <source>
        <dbReference type="Proteomes" id="UP000663828"/>
    </source>
</evidence>
<comment type="caution">
    <text evidence="1">The sequence shown here is derived from an EMBL/GenBank/DDBJ whole genome shotgun (WGS) entry which is preliminary data.</text>
</comment>
<proteinExistence type="predicted"/>
<keyword evidence="2" id="KW-1185">Reference proteome</keyword>